<dbReference type="Pfam" id="PF02770">
    <property type="entry name" value="Acyl-CoA_dh_M"/>
    <property type="match status" value="1"/>
</dbReference>
<keyword evidence="8" id="KW-0560">Oxidoreductase</keyword>
<dbReference type="Gene3D" id="1.10.540.10">
    <property type="entry name" value="Acyl-CoA dehydrogenase/oxidase, N-terminal domain"/>
    <property type="match status" value="1"/>
</dbReference>
<dbReference type="Pfam" id="PF00441">
    <property type="entry name" value="Acyl-CoA_dh_1"/>
    <property type="match status" value="1"/>
</dbReference>
<keyword evidence="4" id="KW-0479">Metal-binding</keyword>
<evidence type="ECO:0000313" key="12">
    <source>
        <dbReference type="Proteomes" id="UP000830671"/>
    </source>
</evidence>
<dbReference type="InterPro" id="IPR036250">
    <property type="entry name" value="AcylCo_DH-like_C"/>
</dbReference>
<dbReference type="Gene3D" id="1.20.140.10">
    <property type="entry name" value="Butyryl-CoA Dehydrogenase, subunit A, domain 3"/>
    <property type="match status" value="1"/>
</dbReference>
<dbReference type="Proteomes" id="UP000830671">
    <property type="component" value="Chromosome 5"/>
</dbReference>
<dbReference type="SUPFAM" id="SSF47203">
    <property type="entry name" value="Acyl-CoA dehydrogenase C-terminal domain-like"/>
    <property type="match status" value="1"/>
</dbReference>
<accession>A0A9Q8SVK6</accession>
<evidence type="ECO:0000256" key="2">
    <source>
        <dbReference type="ARBA" id="ARBA00009347"/>
    </source>
</evidence>
<dbReference type="PANTHER" id="PTHR48083:SF28">
    <property type="entry name" value="ACYL-COA DEHYDROGENASE FAMILY PROTEIN (AFU_ORTHOLOGUE AFUA_6G10880)-RELATED"/>
    <property type="match status" value="1"/>
</dbReference>
<comment type="cofactor">
    <cofactor evidence="1">
        <name>FAD</name>
        <dbReference type="ChEBI" id="CHEBI:57692"/>
    </cofactor>
</comment>
<keyword evidence="7" id="KW-0862">Zinc</keyword>
<dbReference type="EMBL" id="CP019477">
    <property type="protein sequence ID" value="UQC84319.1"/>
    <property type="molecule type" value="Genomic_DNA"/>
</dbReference>
<proteinExistence type="inferred from homology"/>
<dbReference type="InterPro" id="IPR050741">
    <property type="entry name" value="Acyl-CoA_dehydrogenase"/>
</dbReference>
<dbReference type="RefSeq" id="XP_049145937.1">
    <property type="nucleotide sequence ID" value="XM_049288793.1"/>
</dbReference>
<dbReference type="Pfam" id="PF02771">
    <property type="entry name" value="Acyl-CoA_dh_N"/>
    <property type="match status" value="1"/>
</dbReference>
<keyword evidence="12" id="KW-1185">Reference proteome</keyword>
<evidence type="ECO:0000313" key="11">
    <source>
        <dbReference type="EMBL" id="UQC84319.1"/>
    </source>
</evidence>
<dbReference type="GO" id="GO:0050660">
    <property type="term" value="F:flavin adenine dinucleotide binding"/>
    <property type="evidence" value="ECO:0007669"/>
    <property type="project" value="InterPro"/>
</dbReference>
<dbReference type="PANTHER" id="PTHR48083">
    <property type="entry name" value="MEDIUM-CHAIN SPECIFIC ACYL-COA DEHYDROGENASE, MITOCHONDRIAL-RELATED"/>
    <property type="match status" value="1"/>
</dbReference>
<dbReference type="InterPro" id="IPR006091">
    <property type="entry name" value="Acyl-CoA_Oxase/DH_mid-dom"/>
</dbReference>
<dbReference type="Gene3D" id="6.10.140.2220">
    <property type="match status" value="1"/>
</dbReference>
<dbReference type="InterPro" id="IPR037069">
    <property type="entry name" value="AcylCoA_DH/ox_N_sf"/>
</dbReference>
<dbReference type="SUPFAM" id="SSF144232">
    <property type="entry name" value="HIT/MYND zinc finger-like"/>
    <property type="match status" value="1"/>
</dbReference>
<dbReference type="GO" id="GO:0003995">
    <property type="term" value="F:acyl-CoA dehydrogenase activity"/>
    <property type="evidence" value="ECO:0007669"/>
    <property type="project" value="TreeGrafter"/>
</dbReference>
<dbReference type="InterPro" id="IPR009075">
    <property type="entry name" value="AcylCo_DH/oxidase_C"/>
</dbReference>
<dbReference type="SUPFAM" id="SSF56645">
    <property type="entry name" value="Acyl-CoA dehydrogenase NM domain-like"/>
    <property type="match status" value="1"/>
</dbReference>
<feature type="domain" description="MYND-type" evidence="10">
    <location>
        <begin position="775"/>
        <end position="817"/>
    </location>
</feature>
<dbReference type="AlphaFoldDB" id="A0A9Q8SVK6"/>
<dbReference type="InterPro" id="IPR002893">
    <property type="entry name" value="Znf_MYND"/>
</dbReference>
<dbReference type="InterPro" id="IPR013786">
    <property type="entry name" value="AcylCoA_DH/ox_N"/>
</dbReference>
<organism evidence="11 12">
    <name type="scientific">Colletotrichum lupini</name>
    <dbReference type="NCBI Taxonomy" id="145971"/>
    <lineage>
        <taxon>Eukaryota</taxon>
        <taxon>Fungi</taxon>
        <taxon>Dikarya</taxon>
        <taxon>Ascomycota</taxon>
        <taxon>Pezizomycotina</taxon>
        <taxon>Sordariomycetes</taxon>
        <taxon>Hypocreomycetidae</taxon>
        <taxon>Glomerellales</taxon>
        <taxon>Glomerellaceae</taxon>
        <taxon>Colletotrichum</taxon>
        <taxon>Colletotrichum acutatum species complex</taxon>
    </lineage>
</organism>
<dbReference type="GeneID" id="73343803"/>
<keyword evidence="5 9" id="KW-0863">Zinc-finger</keyword>
<gene>
    <name evidence="11" type="ORF">CLUP02_09815</name>
</gene>
<name>A0A9Q8SVK6_9PEZI</name>
<reference evidence="11" key="1">
    <citation type="journal article" date="2021" name="Mol. Plant Microbe Interact.">
        <title>Complete Genome Sequence of the Plant-Pathogenic Fungus Colletotrichum lupini.</title>
        <authorList>
            <person name="Baroncelli R."/>
            <person name="Pensec F."/>
            <person name="Da Lio D."/>
            <person name="Boufleur T."/>
            <person name="Vicente I."/>
            <person name="Sarrocco S."/>
            <person name="Picot A."/>
            <person name="Baraldi E."/>
            <person name="Sukno S."/>
            <person name="Thon M."/>
            <person name="Le Floch G."/>
        </authorList>
    </citation>
    <scope>NUCLEOTIDE SEQUENCE</scope>
    <source>
        <strain evidence="11">IMI 504893</strain>
    </source>
</reference>
<evidence type="ECO:0000256" key="1">
    <source>
        <dbReference type="ARBA" id="ARBA00001974"/>
    </source>
</evidence>
<dbReference type="Pfam" id="PF01753">
    <property type="entry name" value="zf-MYND"/>
    <property type="match status" value="1"/>
</dbReference>
<evidence type="ECO:0000256" key="8">
    <source>
        <dbReference type="ARBA" id="ARBA00023002"/>
    </source>
</evidence>
<evidence type="ECO:0000256" key="3">
    <source>
        <dbReference type="ARBA" id="ARBA00022630"/>
    </source>
</evidence>
<keyword evidence="3" id="KW-0285">Flavoprotein</keyword>
<dbReference type="GO" id="GO:0005737">
    <property type="term" value="C:cytoplasm"/>
    <property type="evidence" value="ECO:0007669"/>
    <property type="project" value="TreeGrafter"/>
</dbReference>
<dbReference type="PROSITE" id="PS50865">
    <property type="entry name" value="ZF_MYND_2"/>
    <property type="match status" value="1"/>
</dbReference>
<dbReference type="InterPro" id="IPR046373">
    <property type="entry name" value="Acyl-CoA_Oxase/DH_mid-dom_sf"/>
</dbReference>
<comment type="similarity">
    <text evidence="2">Belongs to the acyl-CoA dehydrogenase family.</text>
</comment>
<dbReference type="GO" id="GO:0008270">
    <property type="term" value="F:zinc ion binding"/>
    <property type="evidence" value="ECO:0007669"/>
    <property type="project" value="UniProtKB-KW"/>
</dbReference>
<keyword evidence="6" id="KW-0274">FAD</keyword>
<evidence type="ECO:0000256" key="4">
    <source>
        <dbReference type="ARBA" id="ARBA00022723"/>
    </source>
</evidence>
<dbReference type="KEGG" id="clup:CLUP02_09815"/>
<dbReference type="InterPro" id="IPR009100">
    <property type="entry name" value="AcylCoA_DH/oxidase_NM_dom_sf"/>
</dbReference>
<sequence>MSIKVKNVPVVEPYGNPAPFAEPAWYNTLASPYYDESHRRVRDYVRKYIEEHIAPNIQEWEEKGHVPHEARIHFAKSGLAFPELPREYAGDVPLPGNVPAEKWDIFHSLVVSYEASRIWAAGVSVGLNGGTTIGVPPVIHHGTEEQKRWWLPGLVNGKKSFCLGCTEPTGGSDLANLKTTATKSDDGTYYTVNGHKKWISGAIRASHMTTAVRTGGPGIKGISVLVIPLDLPGVSRRKISNSGWNAGDSTWVTLDNVKVPVNHLIGQENAGFQYIMTNFNKERFILAVLMNGQARICLGDAWAYAIDRHTFGKPLMHHQIIRHKLITMARYIESHWAWLEQIAYHAHTTGSMGTELASRIAMAKIHGGRLLELANREAQQIFGGAGYQRGGVGARVEQISRDLRVNIVGGGSEEIITDLAVRQEIGAAEFAMCRCRDSLKDPTLPLSHTIPLILFSRCSSGSLRAPIGGHVTEVSGILNCKQGRAGTAERGCCLSKFWRRRKSTLSTLSCKIPFIRYITRRGKNIPSNAFRRNIPRSELGMSVGSNGTFLNLGFVGPPPPTLFLPSTTFPFCFLRNRQKKVRSSFNNYRTRQTHHRIDPARKMEQAVRDFKTLGRSKSTPSGLDNKWVFGVRHVELNPPGDLVIAVHPVSRFVLRGGPAQILSQPTERDRARATVTPLLQAFFKGSPGAEHAAFAPWSWSTDSPELAAAIGPELAAAGIPGGLEKVTVCSAEEKEILGETWSELRDLLMNFMGGSRPGQATAVPSAVSPGDSSKCHGCGLSSENFSSPMKKCSACQKAWYHSQDCQRSHWKMHKPTCVAHRPAPAPSTAASPGMGPAYNYYNNVARKSEEGQALLRSLNIDPISVRPGMDLPLRRLVIAGKDTPEYLRILFGPTFASEEKELERVRLEVLIDPPRGSPMYVQQDLDDAGTKPPTRALRPASEAELETLKEVREIQEKVRQKVGVGRSPDTRVMQEVLMTCGPDWSEKLQLYMLAVNTMDQGVRR</sequence>
<evidence type="ECO:0000256" key="7">
    <source>
        <dbReference type="ARBA" id="ARBA00022833"/>
    </source>
</evidence>
<dbReference type="GO" id="GO:0033539">
    <property type="term" value="P:fatty acid beta-oxidation using acyl-CoA dehydrogenase"/>
    <property type="evidence" value="ECO:0007669"/>
    <property type="project" value="TreeGrafter"/>
</dbReference>
<evidence type="ECO:0000256" key="5">
    <source>
        <dbReference type="ARBA" id="ARBA00022771"/>
    </source>
</evidence>
<evidence type="ECO:0000259" key="10">
    <source>
        <dbReference type="PROSITE" id="PS50865"/>
    </source>
</evidence>
<protein>
    <submittedName>
        <fullName evidence="11">Acyl-CoA dehydrogenase domain-containing protein</fullName>
    </submittedName>
</protein>
<evidence type="ECO:0000256" key="6">
    <source>
        <dbReference type="ARBA" id="ARBA00022827"/>
    </source>
</evidence>
<dbReference type="Gene3D" id="2.40.110.10">
    <property type="entry name" value="Butyryl-CoA Dehydrogenase, subunit A, domain 2"/>
    <property type="match status" value="1"/>
</dbReference>
<evidence type="ECO:0000256" key="9">
    <source>
        <dbReference type="PROSITE-ProRule" id="PRU00134"/>
    </source>
</evidence>